<dbReference type="InterPro" id="IPR004090">
    <property type="entry name" value="Chemotax_Me-accpt_rcpt"/>
</dbReference>
<dbReference type="PANTHER" id="PTHR32089:SF112">
    <property type="entry name" value="LYSOZYME-LIKE PROTEIN-RELATED"/>
    <property type="match status" value="1"/>
</dbReference>
<dbReference type="GO" id="GO:0006935">
    <property type="term" value="P:chemotaxis"/>
    <property type="evidence" value="ECO:0007669"/>
    <property type="project" value="InterPro"/>
</dbReference>
<dbReference type="SMART" id="SM00283">
    <property type="entry name" value="MA"/>
    <property type="match status" value="1"/>
</dbReference>
<sequence>MFSFVGRKNEKTRAPAVEPHALTFSSMAMVGALVALSKSDPSAIPEDLPPELRETLRSLQIALRGRDESMLRQTVEYSIKASEAMAASARITGEIRETDGRAQAIAAGVEEMTASIDQISATARDIAQSMETASSAMQAGTAATAMSADASRKIGASFRSMSSAADALAEAAQQIGTFVSTIEALAQQTNLLALNATIEAARAGEAGRGFAVVASEVKALSGQTQRATDDIRTRIVRLETHVKEVMDNVVEVSGLVEESVARSEDAERQIVNVRQIVDGNTGRITDIAGLLDQQNQAVAEISRGVQAIAHHSRLSAGFADETLTMVGASEKIIAEQFAELESRNVPNYVLHRAKSDHLMWKKHLAEMMVGLKVIKAGELADHHQCRLGKWYDAVTDERLRRNPSFAALMPAHEAVHTNGRRAADLHQAGDRTGALAAFEAMNRSSTEVLAHLDVLIRG</sequence>
<dbReference type="GO" id="GO:0007165">
    <property type="term" value="P:signal transduction"/>
    <property type="evidence" value="ECO:0007669"/>
    <property type="project" value="UniProtKB-KW"/>
</dbReference>
<dbReference type="OrthoDB" id="4514964at2"/>
<dbReference type="Pfam" id="PF13682">
    <property type="entry name" value="CZB"/>
    <property type="match status" value="1"/>
</dbReference>
<gene>
    <name evidence="5" type="ORF">E8L99_08860</name>
</gene>
<dbReference type="PROSITE" id="PS50111">
    <property type="entry name" value="CHEMOTAXIS_TRANSDUC_2"/>
    <property type="match status" value="1"/>
</dbReference>
<comment type="similarity">
    <text evidence="2">Belongs to the methyl-accepting chemotaxis (MCP) protein family.</text>
</comment>
<dbReference type="PRINTS" id="PR00260">
    <property type="entry name" value="CHEMTRNSDUCR"/>
</dbReference>
<dbReference type="Gene3D" id="1.10.287.950">
    <property type="entry name" value="Methyl-accepting chemotaxis protein"/>
    <property type="match status" value="1"/>
</dbReference>
<evidence type="ECO:0000256" key="3">
    <source>
        <dbReference type="PROSITE-ProRule" id="PRU00284"/>
    </source>
</evidence>
<reference evidence="5 6" key="1">
    <citation type="submission" date="2019-04" db="EMBL/GenBank/DDBJ databases">
        <title>Phreatobacter aquaticus sp. nov.</title>
        <authorList>
            <person name="Choi A."/>
            <person name="Baek K."/>
        </authorList>
    </citation>
    <scope>NUCLEOTIDE SEQUENCE [LARGE SCALE GENOMIC DNA]</scope>
    <source>
        <strain evidence="5 6">NMCR1094</strain>
    </source>
</reference>
<feature type="domain" description="Methyl-accepting transducer" evidence="4">
    <location>
        <begin position="80"/>
        <end position="309"/>
    </location>
</feature>
<dbReference type="PANTHER" id="PTHR32089">
    <property type="entry name" value="METHYL-ACCEPTING CHEMOTAXIS PROTEIN MCPB"/>
    <property type="match status" value="1"/>
</dbReference>
<evidence type="ECO:0000256" key="1">
    <source>
        <dbReference type="ARBA" id="ARBA00023224"/>
    </source>
</evidence>
<evidence type="ECO:0000256" key="2">
    <source>
        <dbReference type="ARBA" id="ARBA00029447"/>
    </source>
</evidence>
<evidence type="ECO:0000313" key="5">
    <source>
        <dbReference type="EMBL" id="QCK85863.1"/>
    </source>
</evidence>
<keyword evidence="1 3" id="KW-0807">Transducer</keyword>
<dbReference type="EMBL" id="CP039865">
    <property type="protein sequence ID" value="QCK85863.1"/>
    <property type="molecule type" value="Genomic_DNA"/>
</dbReference>
<dbReference type="InterPro" id="IPR025991">
    <property type="entry name" value="Chemoreceptor_zinc-bind_dom"/>
</dbReference>
<dbReference type="InterPro" id="IPR004089">
    <property type="entry name" value="MCPsignal_dom"/>
</dbReference>
<keyword evidence="6" id="KW-1185">Reference proteome</keyword>
<dbReference type="Pfam" id="PF00015">
    <property type="entry name" value="MCPsignal"/>
    <property type="match status" value="1"/>
</dbReference>
<name>A0A4D7QJ20_9HYPH</name>
<dbReference type="Proteomes" id="UP000298588">
    <property type="component" value="Chromosome"/>
</dbReference>
<dbReference type="GO" id="GO:0016020">
    <property type="term" value="C:membrane"/>
    <property type="evidence" value="ECO:0007669"/>
    <property type="project" value="InterPro"/>
</dbReference>
<accession>A0A4D7QJ20</accession>
<protein>
    <submittedName>
        <fullName evidence="5">Chemotaxis protein</fullName>
    </submittedName>
</protein>
<dbReference type="KEGG" id="paqt:E8L99_08860"/>
<dbReference type="Gene3D" id="1.20.120.30">
    <property type="entry name" value="Aspartate receptor, ligand-binding domain"/>
    <property type="match status" value="1"/>
</dbReference>
<proteinExistence type="inferred from homology"/>
<evidence type="ECO:0000313" key="6">
    <source>
        <dbReference type="Proteomes" id="UP000298588"/>
    </source>
</evidence>
<dbReference type="GO" id="GO:0004888">
    <property type="term" value="F:transmembrane signaling receptor activity"/>
    <property type="evidence" value="ECO:0007669"/>
    <property type="project" value="InterPro"/>
</dbReference>
<dbReference type="SUPFAM" id="SSF58104">
    <property type="entry name" value="Methyl-accepting chemotaxis protein (MCP) signaling domain"/>
    <property type="match status" value="1"/>
</dbReference>
<organism evidence="5 6">
    <name type="scientific">Phreatobacter aquaticus</name>
    <dbReference type="NCBI Taxonomy" id="2570229"/>
    <lineage>
        <taxon>Bacteria</taxon>
        <taxon>Pseudomonadati</taxon>
        <taxon>Pseudomonadota</taxon>
        <taxon>Alphaproteobacteria</taxon>
        <taxon>Hyphomicrobiales</taxon>
        <taxon>Phreatobacteraceae</taxon>
        <taxon>Phreatobacter</taxon>
    </lineage>
</organism>
<dbReference type="AlphaFoldDB" id="A0A4D7QJ20"/>
<evidence type="ECO:0000259" key="4">
    <source>
        <dbReference type="PROSITE" id="PS50111"/>
    </source>
</evidence>